<organism evidence="2">
    <name type="scientific">Oryza barthii</name>
    <dbReference type="NCBI Taxonomy" id="65489"/>
    <lineage>
        <taxon>Eukaryota</taxon>
        <taxon>Viridiplantae</taxon>
        <taxon>Streptophyta</taxon>
        <taxon>Embryophyta</taxon>
        <taxon>Tracheophyta</taxon>
        <taxon>Spermatophyta</taxon>
        <taxon>Magnoliopsida</taxon>
        <taxon>Liliopsida</taxon>
        <taxon>Poales</taxon>
        <taxon>Poaceae</taxon>
        <taxon>BOP clade</taxon>
        <taxon>Oryzoideae</taxon>
        <taxon>Oryzeae</taxon>
        <taxon>Oryzinae</taxon>
        <taxon>Oryza</taxon>
    </lineage>
</organism>
<sequence>MEGPKEECAGGGGVAAGAWIREEDGGDRGLVLHGGELGSAELWTQHDASVRSRGRTTASSARRPSVAGATSPVASSLHRCHLPQIGGKVKQRKAEFQEPGAMISWKRREQHLKNTGGRSTRNILQALKVPAEH</sequence>
<reference evidence="2" key="1">
    <citation type="journal article" date="2009" name="Rice">
        <title>De Novo Next Generation Sequencing of Plant Genomes.</title>
        <authorList>
            <person name="Rounsley S."/>
            <person name="Marri P.R."/>
            <person name="Yu Y."/>
            <person name="He R."/>
            <person name="Sisneros N."/>
            <person name="Goicoechea J.L."/>
            <person name="Lee S.J."/>
            <person name="Angelova A."/>
            <person name="Kudrna D."/>
            <person name="Luo M."/>
            <person name="Affourtit J."/>
            <person name="Desany B."/>
            <person name="Knight J."/>
            <person name="Niazi F."/>
            <person name="Egholm M."/>
            <person name="Wing R.A."/>
        </authorList>
    </citation>
    <scope>NUCLEOTIDE SEQUENCE [LARGE SCALE GENOMIC DNA]</scope>
    <source>
        <strain evidence="2">cv. IRGC 105608</strain>
    </source>
</reference>
<evidence type="ECO:0000256" key="1">
    <source>
        <dbReference type="SAM" id="MobiDB-lite"/>
    </source>
</evidence>
<name>A0A0D3EQC6_9ORYZ</name>
<proteinExistence type="predicted"/>
<reference evidence="2" key="2">
    <citation type="submission" date="2015-03" db="UniProtKB">
        <authorList>
            <consortium name="EnsemblPlants"/>
        </authorList>
    </citation>
    <scope>IDENTIFICATION</scope>
</reference>
<feature type="region of interest" description="Disordered" evidence="1">
    <location>
        <begin position="43"/>
        <end position="91"/>
    </location>
</feature>
<evidence type="ECO:0000313" key="3">
    <source>
        <dbReference type="Proteomes" id="UP000026960"/>
    </source>
</evidence>
<accession>A0A0D3EQC6</accession>
<evidence type="ECO:0000313" key="2">
    <source>
        <dbReference type="EnsemblPlants" id="OBART01G20090.1"/>
    </source>
</evidence>
<dbReference type="EnsemblPlants" id="OBART01G20090.1">
    <property type="protein sequence ID" value="OBART01G20090.1"/>
    <property type="gene ID" value="OBART01G20090"/>
</dbReference>
<dbReference type="AlphaFoldDB" id="A0A0D3EQC6"/>
<dbReference type="Proteomes" id="UP000026960">
    <property type="component" value="Chromosome 1"/>
</dbReference>
<dbReference type="Gramene" id="OBART01G20090.1">
    <property type="protein sequence ID" value="OBART01G20090.1"/>
    <property type="gene ID" value="OBART01G20090"/>
</dbReference>
<dbReference type="PaxDb" id="65489-OBART01G20090.1"/>
<feature type="compositionally biased region" description="Low complexity" evidence="1">
    <location>
        <begin position="55"/>
        <end position="67"/>
    </location>
</feature>
<dbReference type="HOGENOM" id="CLU_1909852_0_0_1"/>
<protein>
    <submittedName>
        <fullName evidence="2">Uncharacterized protein</fullName>
    </submittedName>
</protein>
<keyword evidence="3" id="KW-1185">Reference proteome</keyword>